<reference evidence="4" key="1">
    <citation type="submission" date="2018-09" db="EMBL/GenBank/DDBJ databases">
        <title>The complete genome of Acinetobacter sp. strain WCHAc010005.</title>
        <authorList>
            <person name="Hu Y."/>
            <person name="Long H."/>
            <person name="Feng Y."/>
            <person name="Zong Z."/>
        </authorList>
    </citation>
    <scope>NUCLEOTIDE SEQUENCE [LARGE SCALE GENOMIC DNA]</scope>
    <source>
        <strain evidence="4">WCHAc010005</strain>
    </source>
</reference>
<dbReference type="AlphaFoldDB" id="A0A3B7LWI6"/>
<feature type="region of interest" description="Disordered" evidence="1">
    <location>
        <begin position="935"/>
        <end position="955"/>
    </location>
</feature>
<feature type="compositionally biased region" description="Basic and acidic residues" evidence="1">
    <location>
        <begin position="935"/>
        <end position="946"/>
    </location>
</feature>
<dbReference type="Gene3D" id="1.25.40.10">
    <property type="entry name" value="Tetratricopeptide repeat domain"/>
    <property type="match status" value="1"/>
</dbReference>
<evidence type="ECO:0000256" key="2">
    <source>
        <dbReference type="SAM" id="Phobius"/>
    </source>
</evidence>
<evidence type="ECO:0008006" key="5">
    <source>
        <dbReference type="Google" id="ProtNLM"/>
    </source>
</evidence>
<dbReference type="Proteomes" id="UP000263753">
    <property type="component" value="Chromosome"/>
</dbReference>
<dbReference type="KEGG" id="achi:CDG60_11845"/>
<evidence type="ECO:0000313" key="3">
    <source>
        <dbReference type="EMBL" id="AXY57196.1"/>
    </source>
</evidence>
<accession>A0A3B7LWI6</accession>
<feature type="transmembrane region" description="Helical" evidence="2">
    <location>
        <begin position="965"/>
        <end position="983"/>
    </location>
</feature>
<sequence length="984" mass="113433">MTRQTQQQVMELLQHFKLKTLPENGLLYSEELFKIGADDSDANLEELNQLLVQLHRQGIRPNDIVERPEGLNFLMTIAAFICDVINQRTNTETEWYNYHEAIKILPSDYGLPLDFFSSMVAMIRKQVCLPFSIIAELLHEGSDAKRTLLSYVKERCQTVSQTTRNINEWYATYIEALQHKKYIPGGNYYRQATDQIAFDFSIQSIAELDVLLKCIRSEENLTEQNYSDFMQHKEKLNFLVAMSYYLGAVITRHSMSSLKWYDFEAYKQNFADDPQQSYRFELDQVAVIDSKLLFPMTIITGCLFDSSGEQPDCVEYIQNVCKDIDSAVHYFPSSLTQDFHLPLPEILDQAFTQAGFLAAYSTSMVQDTSLQPTMLVPDQEKISLVHLMYDNPQQEALSKLDSNPAGHPFQLYCEDIHAYLPTGRTDAVYLKIRVYDQHPLDLTLVIPYQKKTETQPFKIFSAVRYLPCDLPETILDTGLAQFYKQAFQFTDPISQDSLWQQYFEEKLITAPSSAEATHSHLKMIQDKFIHILKAQAEPTPQIQDQTQNSESSTFFDLNIQQLIHDLPEDFRAYLQVLPPEWMQKDELYKQIKAMPAMYKKGRVVWAALVQANKLMFEPHGPHCPGEIVFDPAGLTSPEDLIKYARQLFSLKETTSLEPDQLQYAQHISNEKTRVVNFDYPQSLCRVPLKISSIWFWRLHLPDGMLSLPCFPVLICDDEQYAGEATVLPYLFWQENFVEQWIKEGEKSHGTGYALNVTQLHARVSSNVREFGAFLRPLLSQIFDTDSATPYTAHHSQTNTPDTSSLSLVQDTPAELKIENTTRNTVSITQRSVQILDNPDSSDQEKLNAIESIKTQAIYNEPEALQLMASFYEKGIHVESNSKLAFYHMAELAKTKKSETLFRNALRYYLDSENNLDHDDPEVEHWLQQLKTHYEHATRQKTAKTDPKNQASARRKNQKQLDWTQWMIRILIGAIVLLLLIALIK</sequence>
<evidence type="ECO:0000256" key="1">
    <source>
        <dbReference type="SAM" id="MobiDB-lite"/>
    </source>
</evidence>
<protein>
    <recommendedName>
        <fullName evidence="5">Sel1 repeat family protein</fullName>
    </recommendedName>
</protein>
<dbReference type="InterPro" id="IPR011990">
    <property type="entry name" value="TPR-like_helical_dom_sf"/>
</dbReference>
<gene>
    <name evidence="3" type="ORF">CDG60_11845</name>
</gene>
<dbReference type="EMBL" id="CP032134">
    <property type="protein sequence ID" value="AXY57196.1"/>
    <property type="molecule type" value="Genomic_DNA"/>
</dbReference>
<name>A0A3B7LWI6_9GAMM</name>
<proteinExistence type="predicted"/>
<keyword evidence="2" id="KW-1133">Transmembrane helix</keyword>
<evidence type="ECO:0000313" key="4">
    <source>
        <dbReference type="Proteomes" id="UP000263753"/>
    </source>
</evidence>
<keyword evidence="2" id="KW-0812">Transmembrane</keyword>
<dbReference type="RefSeq" id="WP_087512470.1">
    <property type="nucleotide sequence ID" value="NZ_CP032134.1"/>
</dbReference>
<organism evidence="3 4">
    <name type="scientific">Acinetobacter chinensis</name>
    <dbReference type="NCBI Taxonomy" id="2004650"/>
    <lineage>
        <taxon>Bacteria</taxon>
        <taxon>Pseudomonadati</taxon>
        <taxon>Pseudomonadota</taxon>
        <taxon>Gammaproteobacteria</taxon>
        <taxon>Moraxellales</taxon>
        <taxon>Moraxellaceae</taxon>
        <taxon>Acinetobacter</taxon>
    </lineage>
</organism>
<keyword evidence="2" id="KW-0472">Membrane</keyword>